<evidence type="ECO:0000313" key="3">
    <source>
        <dbReference type="EMBL" id="EOA36286.1"/>
    </source>
</evidence>
<feature type="transmembrane region" description="Helical" evidence="1">
    <location>
        <begin position="73"/>
        <end position="98"/>
    </location>
</feature>
<dbReference type="InterPro" id="IPR026961">
    <property type="entry name" value="PGG_dom"/>
</dbReference>
<evidence type="ECO:0000256" key="1">
    <source>
        <dbReference type="SAM" id="Phobius"/>
    </source>
</evidence>
<proteinExistence type="predicted"/>
<keyword evidence="1" id="KW-1133">Transmembrane helix</keyword>
<dbReference type="AlphaFoldDB" id="R0GKJ0"/>
<keyword evidence="4" id="KW-1185">Reference proteome</keyword>
<protein>
    <recommendedName>
        <fullName evidence="2">PGG domain-containing protein</fullName>
    </recommendedName>
</protein>
<reference evidence="4" key="1">
    <citation type="journal article" date="2013" name="Nat. Genet.">
        <title>The Capsella rubella genome and the genomic consequences of rapid mating system evolution.</title>
        <authorList>
            <person name="Slotte T."/>
            <person name="Hazzouri K.M."/>
            <person name="Agren J.A."/>
            <person name="Koenig D."/>
            <person name="Maumus F."/>
            <person name="Guo Y.L."/>
            <person name="Steige K."/>
            <person name="Platts A.E."/>
            <person name="Escobar J.S."/>
            <person name="Newman L.K."/>
            <person name="Wang W."/>
            <person name="Mandakova T."/>
            <person name="Vello E."/>
            <person name="Smith L.M."/>
            <person name="Henz S.R."/>
            <person name="Steffen J."/>
            <person name="Takuno S."/>
            <person name="Brandvain Y."/>
            <person name="Coop G."/>
            <person name="Andolfatto P."/>
            <person name="Hu T.T."/>
            <person name="Blanchette M."/>
            <person name="Clark R.M."/>
            <person name="Quesneville H."/>
            <person name="Nordborg M."/>
            <person name="Gaut B.S."/>
            <person name="Lysak M.A."/>
            <person name="Jenkins J."/>
            <person name="Grimwood J."/>
            <person name="Chapman J."/>
            <person name="Prochnik S."/>
            <person name="Shu S."/>
            <person name="Rokhsar D."/>
            <person name="Schmutz J."/>
            <person name="Weigel D."/>
            <person name="Wright S.I."/>
        </authorList>
    </citation>
    <scope>NUCLEOTIDE SEQUENCE [LARGE SCALE GENOMIC DNA]</scope>
    <source>
        <strain evidence="4">cv. Monte Gargano</strain>
    </source>
</reference>
<dbReference type="Pfam" id="PF13962">
    <property type="entry name" value="PGG"/>
    <property type="match status" value="1"/>
</dbReference>
<accession>R0GKJ0</accession>
<evidence type="ECO:0000259" key="2">
    <source>
        <dbReference type="Pfam" id="PF13962"/>
    </source>
</evidence>
<keyword evidence="1" id="KW-0812">Transmembrane</keyword>
<dbReference type="STRING" id="81985.R0GKJ0"/>
<dbReference type="EMBL" id="KB870805">
    <property type="protein sequence ID" value="EOA36286.1"/>
    <property type="molecule type" value="Genomic_DNA"/>
</dbReference>
<feature type="transmembrane region" description="Helical" evidence="1">
    <location>
        <begin position="32"/>
        <end position="58"/>
    </location>
</feature>
<organism evidence="3 4">
    <name type="scientific">Capsella rubella</name>
    <dbReference type="NCBI Taxonomy" id="81985"/>
    <lineage>
        <taxon>Eukaryota</taxon>
        <taxon>Viridiplantae</taxon>
        <taxon>Streptophyta</taxon>
        <taxon>Embryophyta</taxon>
        <taxon>Tracheophyta</taxon>
        <taxon>Spermatophyta</taxon>
        <taxon>Magnoliopsida</taxon>
        <taxon>eudicotyledons</taxon>
        <taxon>Gunneridae</taxon>
        <taxon>Pentapetalae</taxon>
        <taxon>rosids</taxon>
        <taxon>malvids</taxon>
        <taxon>Brassicales</taxon>
        <taxon>Brassicaceae</taxon>
        <taxon>Camelineae</taxon>
        <taxon>Capsella</taxon>
    </lineage>
</organism>
<keyword evidence="1" id="KW-0472">Membrane</keyword>
<dbReference type="Proteomes" id="UP000029121">
    <property type="component" value="Unassembled WGS sequence"/>
</dbReference>
<name>R0GKJ0_9BRAS</name>
<dbReference type="OrthoDB" id="1093100at2759"/>
<sequence>MALGSAGSPNGLQPMLLSDSQRRRRSKLEERIIFLMVFTTIVAVVTFVMGFTCTKIYMNAAPDLGITGLVKKAVFIVFLLCNSIPMISCVIATTNLIWPQHQGDIPLIQKATLRAMGLVTLSFVSMLVALMVGVLLVLILLPWRSFFHAFSSKAHK</sequence>
<feature type="transmembrane region" description="Helical" evidence="1">
    <location>
        <begin position="118"/>
        <end position="143"/>
    </location>
</feature>
<gene>
    <name evidence="3" type="ORF">CARUB_v10010537mg</name>
</gene>
<evidence type="ECO:0000313" key="4">
    <source>
        <dbReference type="Proteomes" id="UP000029121"/>
    </source>
</evidence>
<feature type="domain" description="PGG" evidence="2">
    <location>
        <begin position="27"/>
        <end position="136"/>
    </location>
</feature>